<keyword evidence="1" id="KW-0479">Metal-binding</keyword>
<evidence type="ECO:0000313" key="5">
    <source>
        <dbReference type="Proteomes" id="UP001164929"/>
    </source>
</evidence>
<dbReference type="GO" id="GO:0008270">
    <property type="term" value="F:zinc ion binding"/>
    <property type="evidence" value="ECO:0007669"/>
    <property type="project" value="UniProtKB-KW"/>
</dbReference>
<evidence type="ECO:0000259" key="3">
    <source>
        <dbReference type="PROSITE" id="PS50158"/>
    </source>
</evidence>
<protein>
    <recommendedName>
        <fullName evidence="3">CCHC-type domain-containing protein</fullName>
    </recommendedName>
</protein>
<dbReference type="InterPro" id="IPR001878">
    <property type="entry name" value="Znf_CCHC"/>
</dbReference>
<dbReference type="SUPFAM" id="SSF57756">
    <property type="entry name" value="Retrovirus zinc finger-like domains"/>
    <property type="match status" value="1"/>
</dbReference>
<organism evidence="4 5">
    <name type="scientific">Populus alba x Populus x berolinensis</name>
    <dbReference type="NCBI Taxonomy" id="444605"/>
    <lineage>
        <taxon>Eukaryota</taxon>
        <taxon>Viridiplantae</taxon>
        <taxon>Streptophyta</taxon>
        <taxon>Embryophyta</taxon>
        <taxon>Tracheophyta</taxon>
        <taxon>Spermatophyta</taxon>
        <taxon>Magnoliopsida</taxon>
        <taxon>eudicotyledons</taxon>
        <taxon>Gunneridae</taxon>
        <taxon>Pentapetalae</taxon>
        <taxon>rosids</taxon>
        <taxon>fabids</taxon>
        <taxon>Malpighiales</taxon>
        <taxon>Salicaceae</taxon>
        <taxon>Saliceae</taxon>
        <taxon>Populus</taxon>
    </lineage>
</organism>
<evidence type="ECO:0000256" key="1">
    <source>
        <dbReference type="PROSITE-ProRule" id="PRU00047"/>
    </source>
</evidence>
<name>A0AAD6VZV4_9ROSI</name>
<accession>A0AAD6VZV4</accession>
<comment type="caution">
    <text evidence="4">The sequence shown here is derived from an EMBL/GenBank/DDBJ whole genome shotgun (WGS) entry which is preliminary data.</text>
</comment>
<feature type="domain" description="CCHC-type" evidence="3">
    <location>
        <begin position="60"/>
        <end position="75"/>
    </location>
</feature>
<proteinExistence type="predicted"/>
<dbReference type="PROSITE" id="PS50158">
    <property type="entry name" value="ZF_CCHC"/>
    <property type="match status" value="1"/>
</dbReference>
<dbReference type="InterPro" id="IPR036875">
    <property type="entry name" value="Znf_CCHC_sf"/>
</dbReference>
<evidence type="ECO:0000313" key="4">
    <source>
        <dbReference type="EMBL" id="KAJ6994005.1"/>
    </source>
</evidence>
<dbReference type="GO" id="GO:0003676">
    <property type="term" value="F:nucleic acid binding"/>
    <property type="evidence" value="ECO:0007669"/>
    <property type="project" value="InterPro"/>
</dbReference>
<feature type="compositionally biased region" description="Basic and acidic residues" evidence="2">
    <location>
        <begin position="43"/>
        <end position="55"/>
    </location>
</feature>
<dbReference type="AlphaFoldDB" id="A0AAD6VZV4"/>
<evidence type="ECO:0000256" key="2">
    <source>
        <dbReference type="SAM" id="MobiDB-lite"/>
    </source>
</evidence>
<keyword evidence="5" id="KW-1185">Reference proteome</keyword>
<feature type="region of interest" description="Disordered" evidence="2">
    <location>
        <begin position="34"/>
        <end position="55"/>
    </location>
</feature>
<gene>
    <name evidence="4" type="ORF">NC653_016975</name>
</gene>
<keyword evidence="1" id="KW-0862">Zinc</keyword>
<reference evidence="4" key="1">
    <citation type="journal article" date="2023" name="Mol. Ecol. Resour.">
        <title>Chromosome-level genome assembly of a triploid poplar Populus alba 'Berolinensis'.</title>
        <authorList>
            <person name="Chen S."/>
            <person name="Yu Y."/>
            <person name="Wang X."/>
            <person name="Wang S."/>
            <person name="Zhang T."/>
            <person name="Zhou Y."/>
            <person name="He R."/>
            <person name="Meng N."/>
            <person name="Wang Y."/>
            <person name="Liu W."/>
            <person name="Liu Z."/>
            <person name="Liu J."/>
            <person name="Guo Q."/>
            <person name="Huang H."/>
            <person name="Sederoff R.R."/>
            <person name="Wang G."/>
            <person name="Qu G."/>
            <person name="Chen S."/>
        </authorList>
    </citation>
    <scope>NUCLEOTIDE SEQUENCE</scope>
    <source>
        <strain evidence="4">SC-2020</strain>
    </source>
</reference>
<dbReference type="EMBL" id="JAQIZT010000006">
    <property type="protein sequence ID" value="KAJ6994005.1"/>
    <property type="molecule type" value="Genomic_DNA"/>
</dbReference>
<keyword evidence="1" id="KW-0863">Zinc-finger</keyword>
<dbReference type="Proteomes" id="UP001164929">
    <property type="component" value="Chromosome 6"/>
</dbReference>
<sequence length="94" mass="11412">MFIRMTTIINNLDALDRIYTNVDIVDHQELKEKPKKNSTFKTIQHDDDENKKESNKDALRCYKCNKKRHMKVDCPFFENKKKNHHHRKEELLLN</sequence>